<dbReference type="Pfam" id="PF01850">
    <property type="entry name" value="PIN"/>
    <property type="match status" value="1"/>
</dbReference>
<evidence type="ECO:0000256" key="3">
    <source>
        <dbReference type="ARBA" id="ARBA00022801"/>
    </source>
</evidence>
<dbReference type="EMBL" id="CP049934">
    <property type="protein sequence ID" value="QIM15654.1"/>
    <property type="molecule type" value="Genomic_DNA"/>
</dbReference>
<dbReference type="SUPFAM" id="SSF88723">
    <property type="entry name" value="PIN domain-like"/>
    <property type="match status" value="1"/>
</dbReference>
<keyword evidence="4" id="KW-0460">Magnesium</keyword>
<dbReference type="Proteomes" id="UP000501387">
    <property type="component" value="Chromosome"/>
</dbReference>
<evidence type="ECO:0000256" key="2">
    <source>
        <dbReference type="ARBA" id="ARBA00022723"/>
    </source>
</evidence>
<name>A0A6G8FH25_9MICO</name>
<gene>
    <name evidence="6" type="ORF">G7067_03255</name>
</gene>
<protein>
    <submittedName>
        <fullName evidence="6">Type II toxin-antitoxin system VapC family toxin</fullName>
    </submittedName>
</protein>
<feature type="domain" description="PIN" evidence="5">
    <location>
        <begin position="4"/>
        <end position="120"/>
    </location>
</feature>
<dbReference type="KEGG" id="lins:G7067_03255"/>
<reference evidence="6 7" key="1">
    <citation type="submission" date="2020-03" db="EMBL/GenBank/DDBJ databases">
        <title>Leucobacter sp. nov., isolated from beetles.</title>
        <authorList>
            <person name="Hyun D.-W."/>
            <person name="Bae J.-W."/>
        </authorList>
    </citation>
    <scope>NUCLEOTIDE SEQUENCE [LARGE SCALE GENOMIC DNA]</scope>
    <source>
        <strain evidence="6 7">HDW9B</strain>
    </source>
</reference>
<dbReference type="RefSeq" id="WP_166321943.1">
    <property type="nucleotide sequence ID" value="NZ_CP049934.1"/>
</dbReference>
<evidence type="ECO:0000313" key="6">
    <source>
        <dbReference type="EMBL" id="QIM15654.1"/>
    </source>
</evidence>
<dbReference type="PANTHER" id="PTHR36173:SF2">
    <property type="entry name" value="RIBONUCLEASE VAPC16"/>
    <property type="match status" value="1"/>
</dbReference>
<dbReference type="AlphaFoldDB" id="A0A6G8FH25"/>
<dbReference type="CDD" id="cd09872">
    <property type="entry name" value="PIN_Sll0205-like"/>
    <property type="match status" value="1"/>
</dbReference>
<dbReference type="GO" id="GO:0016787">
    <property type="term" value="F:hydrolase activity"/>
    <property type="evidence" value="ECO:0007669"/>
    <property type="project" value="UniProtKB-KW"/>
</dbReference>
<keyword evidence="1" id="KW-0540">Nuclease</keyword>
<dbReference type="InterPro" id="IPR002716">
    <property type="entry name" value="PIN_dom"/>
</dbReference>
<keyword evidence="7" id="KW-1185">Reference proteome</keyword>
<sequence>MRLLLDTHVLLWWLADSPRLLPKHREIISDGANDVLVSSVSVAEISIQASLGKLDAPSNTVEAIEQSGFRLLPLEASHAEELRSLPWHHRDPFDRMLIAQARVEQLTLITRDHEFAQYDVKQA</sequence>
<keyword evidence="3" id="KW-0378">Hydrolase</keyword>
<accession>A0A6G8FH25</accession>
<dbReference type="InterPro" id="IPR029060">
    <property type="entry name" value="PIN-like_dom_sf"/>
</dbReference>
<dbReference type="Gene3D" id="3.40.50.1010">
    <property type="entry name" value="5'-nuclease"/>
    <property type="match status" value="1"/>
</dbReference>
<dbReference type="GO" id="GO:0046872">
    <property type="term" value="F:metal ion binding"/>
    <property type="evidence" value="ECO:0007669"/>
    <property type="project" value="UniProtKB-KW"/>
</dbReference>
<proteinExistence type="predicted"/>
<evidence type="ECO:0000313" key="7">
    <source>
        <dbReference type="Proteomes" id="UP000501387"/>
    </source>
</evidence>
<dbReference type="GO" id="GO:0004518">
    <property type="term" value="F:nuclease activity"/>
    <property type="evidence" value="ECO:0007669"/>
    <property type="project" value="UniProtKB-KW"/>
</dbReference>
<evidence type="ECO:0000256" key="4">
    <source>
        <dbReference type="ARBA" id="ARBA00022842"/>
    </source>
</evidence>
<dbReference type="InterPro" id="IPR041705">
    <property type="entry name" value="PIN_Sll0205"/>
</dbReference>
<dbReference type="InterPro" id="IPR052919">
    <property type="entry name" value="TA_system_RNase"/>
</dbReference>
<evidence type="ECO:0000259" key="5">
    <source>
        <dbReference type="Pfam" id="PF01850"/>
    </source>
</evidence>
<keyword evidence="2" id="KW-0479">Metal-binding</keyword>
<organism evidence="6 7">
    <name type="scientific">Leucobacter insecticola</name>
    <dbReference type="NCBI Taxonomy" id="2714934"/>
    <lineage>
        <taxon>Bacteria</taxon>
        <taxon>Bacillati</taxon>
        <taxon>Actinomycetota</taxon>
        <taxon>Actinomycetes</taxon>
        <taxon>Micrococcales</taxon>
        <taxon>Microbacteriaceae</taxon>
        <taxon>Leucobacter</taxon>
    </lineage>
</organism>
<dbReference type="PANTHER" id="PTHR36173">
    <property type="entry name" value="RIBONUCLEASE VAPC16-RELATED"/>
    <property type="match status" value="1"/>
</dbReference>
<evidence type="ECO:0000256" key="1">
    <source>
        <dbReference type="ARBA" id="ARBA00022722"/>
    </source>
</evidence>